<evidence type="ECO:0000313" key="2">
    <source>
        <dbReference type="Proteomes" id="UP001139981"/>
    </source>
</evidence>
<organism evidence="1 2">
    <name type="scientific">Coemansia aciculifera</name>
    <dbReference type="NCBI Taxonomy" id="417176"/>
    <lineage>
        <taxon>Eukaryota</taxon>
        <taxon>Fungi</taxon>
        <taxon>Fungi incertae sedis</taxon>
        <taxon>Zoopagomycota</taxon>
        <taxon>Kickxellomycotina</taxon>
        <taxon>Kickxellomycetes</taxon>
        <taxon>Kickxellales</taxon>
        <taxon>Kickxellaceae</taxon>
        <taxon>Coemansia</taxon>
    </lineage>
</organism>
<dbReference type="Proteomes" id="UP001139981">
    <property type="component" value="Unassembled WGS sequence"/>
</dbReference>
<reference evidence="1" key="1">
    <citation type="submission" date="2022-07" db="EMBL/GenBank/DDBJ databases">
        <title>Phylogenomic reconstructions and comparative analyses of Kickxellomycotina fungi.</title>
        <authorList>
            <person name="Reynolds N.K."/>
            <person name="Stajich J.E."/>
            <person name="Barry K."/>
            <person name="Grigoriev I.V."/>
            <person name="Crous P."/>
            <person name="Smith M.E."/>
        </authorList>
    </citation>
    <scope>NUCLEOTIDE SEQUENCE</scope>
    <source>
        <strain evidence="1">CBS 190363</strain>
    </source>
</reference>
<sequence length="184" mass="20481">MVQLTSYLSARGHHLRPRTEDGTQRQPANFLDLSDDNGDNDFVAEVRASRGSSPGYRQRYSLCLPSARGTLSKTKSRRSIEPDDDAPAASSPQQRQQRQSQGGISWTDVQHWASDTSTTAAPPEKGHCQHCNMQVSPAATRAWHERMCKLNSGHNPSLCELCYRPFTSLAHARNHYLYGCTPVV</sequence>
<accession>A0ACC1LRM5</accession>
<evidence type="ECO:0000313" key="1">
    <source>
        <dbReference type="EMBL" id="KAJ2877693.1"/>
    </source>
</evidence>
<proteinExistence type="predicted"/>
<name>A0ACC1LRM5_9FUNG</name>
<protein>
    <submittedName>
        <fullName evidence="1">Uncharacterized protein</fullName>
    </submittedName>
</protein>
<keyword evidence="2" id="KW-1185">Reference proteome</keyword>
<dbReference type="EMBL" id="JANBVB010003751">
    <property type="protein sequence ID" value="KAJ2877693.1"/>
    <property type="molecule type" value="Genomic_DNA"/>
</dbReference>
<comment type="caution">
    <text evidence="1">The sequence shown here is derived from an EMBL/GenBank/DDBJ whole genome shotgun (WGS) entry which is preliminary data.</text>
</comment>
<gene>
    <name evidence="1" type="ORF">IWW38_006512</name>
</gene>